<name>A0AC35UE62_9BILA</name>
<dbReference type="Proteomes" id="UP000095286">
    <property type="component" value="Unplaced"/>
</dbReference>
<evidence type="ECO:0000313" key="1">
    <source>
        <dbReference type="Proteomes" id="UP000095286"/>
    </source>
</evidence>
<protein>
    <submittedName>
        <fullName evidence="2">Glucuronosyltransferase</fullName>
    </submittedName>
</protein>
<proteinExistence type="predicted"/>
<reference evidence="2" key="1">
    <citation type="submission" date="2016-11" db="UniProtKB">
        <authorList>
            <consortium name="WormBaseParasite"/>
        </authorList>
    </citation>
    <scope>IDENTIFICATION</scope>
    <source>
        <strain evidence="2">KR3021</strain>
    </source>
</reference>
<dbReference type="WBParaSite" id="RSKR_0001057300.1">
    <property type="protein sequence ID" value="RSKR_0001057300.1"/>
    <property type="gene ID" value="RSKR_0001057300"/>
</dbReference>
<accession>A0AC35UE62</accession>
<sequence length="265" mass="30360">MTKVSDSWIEHCKGIMNNDELTEQIKKHNFDIAIGEGFDSCIFGLYKQYGITQHILISSGLFFSPHYQLLGLNYPSTQVPDFLADFGANGFSFYERVKNQYFGLISYLFLKRPLTLEQDLFDAKFGKGIANIRKTFSECAYYITNADPFLDFAKPITSKIIEIGGFSIPKSKPLDDYFDKVMALRTKNILISFGSNAKSYLMPDTTFIWKYELDDGIADGIDNLITSKWLPQTDILADKRLTGFITHVYFIISHLLILDINRLIW</sequence>
<evidence type="ECO:0000313" key="2">
    <source>
        <dbReference type="WBParaSite" id="RSKR_0001057300.1"/>
    </source>
</evidence>
<organism evidence="1 2">
    <name type="scientific">Rhabditophanes sp. KR3021</name>
    <dbReference type="NCBI Taxonomy" id="114890"/>
    <lineage>
        <taxon>Eukaryota</taxon>
        <taxon>Metazoa</taxon>
        <taxon>Ecdysozoa</taxon>
        <taxon>Nematoda</taxon>
        <taxon>Chromadorea</taxon>
        <taxon>Rhabditida</taxon>
        <taxon>Tylenchina</taxon>
        <taxon>Panagrolaimomorpha</taxon>
        <taxon>Strongyloidoidea</taxon>
        <taxon>Alloionematidae</taxon>
        <taxon>Rhabditophanes</taxon>
    </lineage>
</organism>